<evidence type="ECO:0000256" key="1">
    <source>
        <dbReference type="SAM" id="SignalP"/>
    </source>
</evidence>
<evidence type="ECO:0000313" key="2">
    <source>
        <dbReference type="EMBL" id="MDU9004399.1"/>
    </source>
</evidence>
<gene>
    <name evidence="2" type="ORF">QO231_11110</name>
</gene>
<sequence>MFNQLKVSALVCGLLCAASLASAQSGGGGADLAKKLSNPVADLISVPFQYNYNNGYGADGEGQQSYVNVQPVIPISISPNWNVISRTIIPLIDQDGVIPGMGSQSGVGNITQSFFFSPKAPTKGGLVWGVGPVIQLPTASDDLAPDQWALGITGVALKQSGPWTIGALGNHLWSVSGEDEYGKLSATFLQPFLSYTTPKATSFSINTESIYNWETEEWSVPINIAVAQVVKIGKQPVQFSLGARYWAKSPQDGPDGWGARFQVTLLFPK</sequence>
<protein>
    <submittedName>
        <fullName evidence="2">Transporter</fullName>
    </submittedName>
</protein>
<dbReference type="EMBL" id="JASMWN010000007">
    <property type="protein sequence ID" value="MDU9004399.1"/>
    <property type="molecule type" value="Genomic_DNA"/>
</dbReference>
<comment type="caution">
    <text evidence="2">The sequence shown here is derived from an EMBL/GenBank/DDBJ whole genome shotgun (WGS) entry which is preliminary data.</text>
</comment>
<keyword evidence="1" id="KW-0732">Signal</keyword>
<reference evidence="3" key="1">
    <citation type="submission" date="2023-05" db="EMBL/GenBank/DDBJ databases">
        <title>Sedimentitalea sp. nov. JM2-8.</title>
        <authorList>
            <person name="Huang J."/>
        </authorList>
    </citation>
    <scope>NUCLEOTIDE SEQUENCE [LARGE SCALE GENOMIC DNA]</scope>
    <source>
        <strain evidence="3">KHS03</strain>
    </source>
</reference>
<dbReference type="RefSeq" id="WP_316776086.1">
    <property type="nucleotide sequence ID" value="NZ_JASMWN010000007.1"/>
</dbReference>
<keyword evidence="3" id="KW-1185">Reference proteome</keyword>
<feature type="signal peptide" evidence="1">
    <location>
        <begin position="1"/>
        <end position="23"/>
    </location>
</feature>
<feature type="chain" id="PRO_5045371896" evidence="1">
    <location>
        <begin position="24"/>
        <end position="269"/>
    </location>
</feature>
<evidence type="ECO:0000313" key="3">
    <source>
        <dbReference type="Proteomes" id="UP001255416"/>
    </source>
</evidence>
<proteinExistence type="predicted"/>
<dbReference type="Proteomes" id="UP001255416">
    <property type="component" value="Unassembled WGS sequence"/>
</dbReference>
<name>A0ABU3VDY8_9RHOB</name>
<organism evidence="2 3">
    <name type="scientific">Sedimentitalea todarodis</name>
    <dbReference type="NCBI Taxonomy" id="1631240"/>
    <lineage>
        <taxon>Bacteria</taxon>
        <taxon>Pseudomonadati</taxon>
        <taxon>Pseudomonadota</taxon>
        <taxon>Alphaproteobacteria</taxon>
        <taxon>Rhodobacterales</taxon>
        <taxon>Paracoccaceae</taxon>
        <taxon>Sedimentitalea</taxon>
    </lineage>
</organism>
<accession>A0ABU3VDY8</accession>